<evidence type="ECO:0000313" key="5">
    <source>
        <dbReference type="Proteomes" id="UP001293254"/>
    </source>
</evidence>
<dbReference type="InterPro" id="IPR003877">
    <property type="entry name" value="SPRY_dom"/>
</dbReference>
<keyword evidence="2" id="KW-0472">Membrane</keyword>
<dbReference type="Pfam" id="PF00622">
    <property type="entry name" value="SPRY"/>
    <property type="match status" value="1"/>
</dbReference>
<dbReference type="Proteomes" id="UP001293254">
    <property type="component" value="Unassembled WGS sequence"/>
</dbReference>
<reference evidence="4" key="1">
    <citation type="submission" date="2020-06" db="EMBL/GenBank/DDBJ databases">
        <authorList>
            <person name="Li T."/>
            <person name="Hu X."/>
            <person name="Zhang T."/>
            <person name="Song X."/>
            <person name="Zhang H."/>
            <person name="Dai N."/>
            <person name="Sheng W."/>
            <person name="Hou X."/>
            <person name="Wei L."/>
        </authorList>
    </citation>
    <scope>NUCLEOTIDE SEQUENCE</scope>
    <source>
        <strain evidence="4">3651</strain>
        <tissue evidence="4">Leaf</tissue>
    </source>
</reference>
<reference evidence="4" key="2">
    <citation type="journal article" date="2024" name="Plant">
        <title>Genomic evolution and insights into agronomic trait innovations of Sesamum species.</title>
        <authorList>
            <person name="Miao H."/>
            <person name="Wang L."/>
            <person name="Qu L."/>
            <person name="Liu H."/>
            <person name="Sun Y."/>
            <person name="Le M."/>
            <person name="Wang Q."/>
            <person name="Wei S."/>
            <person name="Zheng Y."/>
            <person name="Lin W."/>
            <person name="Duan Y."/>
            <person name="Cao H."/>
            <person name="Xiong S."/>
            <person name="Wang X."/>
            <person name="Wei L."/>
            <person name="Li C."/>
            <person name="Ma Q."/>
            <person name="Ju M."/>
            <person name="Zhao R."/>
            <person name="Li G."/>
            <person name="Mu C."/>
            <person name="Tian Q."/>
            <person name="Mei H."/>
            <person name="Zhang T."/>
            <person name="Gao T."/>
            <person name="Zhang H."/>
        </authorList>
    </citation>
    <scope>NUCLEOTIDE SEQUENCE</scope>
    <source>
        <strain evidence="4">3651</strain>
    </source>
</reference>
<evidence type="ECO:0000256" key="2">
    <source>
        <dbReference type="SAM" id="Phobius"/>
    </source>
</evidence>
<keyword evidence="2" id="KW-0812">Transmembrane</keyword>
<dbReference type="InterPro" id="IPR043136">
    <property type="entry name" value="B30.2/SPRY_sf"/>
</dbReference>
<dbReference type="InterPro" id="IPR013320">
    <property type="entry name" value="ConA-like_dom_sf"/>
</dbReference>
<dbReference type="AlphaFoldDB" id="A0AAE1YF01"/>
<dbReference type="PANTHER" id="PTHR44991:SF1">
    <property type="entry name" value="IMMUNOGLOBULIN SUPERFAMILY MEMBER 5"/>
    <property type="match status" value="1"/>
</dbReference>
<name>A0AAE1YF01_9LAMI</name>
<evidence type="ECO:0000256" key="1">
    <source>
        <dbReference type="SAM" id="MobiDB-lite"/>
    </source>
</evidence>
<organism evidence="4 5">
    <name type="scientific">Sesamum alatum</name>
    <dbReference type="NCBI Taxonomy" id="300844"/>
    <lineage>
        <taxon>Eukaryota</taxon>
        <taxon>Viridiplantae</taxon>
        <taxon>Streptophyta</taxon>
        <taxon>Embryophyta</taxon>
        <taxon>Tracheophyta</taxon>
        <taxon>Spermatophyta</taxon>
        <taxon>Magnoliopsida</taxon>
        <taxon>eudicotyledons</taxon>
        <taxon>Gunneridae</taxon>
        <taxon>Pentapetalae</taxon>
        <taxon>asterids</taxon>
        <taxon>lamiids</taxon>
        <taxon>Lamiales</taxon>
        <taxon>Pedaliaceae</taxon>
        <taxon>Sesamum</taxon>
    </lineage>
</organism>
<evidence type="ECO:0000313" key="4">
    <source>
        <dbReference type="EMBL" id="KAK4428909.1"/>
    </source>
</evidence>
<feature type="transmembrane region" description="Helical" evidence="2">
    <location>
        <begin position="6"/>
        <end position="25"/>
    </location>
</feature>
<dbReference type="Gene3D" id="2.60.120.920">
    <property type="match status" value="1"/>
</dbReference>
<keyword evidence="2" id="KW-1133">Transmembrane helix</keyword>
<protein>
    <recommendedName>
        <fullName evidence="3">SPRY domain-containing protein</fullName>
    </recommendedName>
</protein>
<feature type="compositionally biased region" description="Basic and acidic residues" evidence="1">
    <location>
        <begin position="256"/>
        <end position="269"/>
    </location>
</feature>
<comment type="caution">
    <text evidence="4">The sequence shown here is derived from an EMBL/GenBank/DDBJ whole genome shotgun (WGS) entry which is preliminary data.</text>
</comment>
<feature type="compositionally biased region" description="Polar residues" evidence="1">
    <location>
        <begin position="240"/>
        <end position="251"/>
    </location>
</feature>
<sequence length="474" mass="51805">MIGWLHVSLVAVSAAFLALVLFIILRRCFRRKTRQDFVSSDAERAQNLQTGITRLHQVSPHHHDGPKKTNYNYLFRRGVSTKTAFFSWADHPSLVTDAVENGWSRFAFSAFTSSPSVKSARSLLGVCGDPGNEPNMEVGWDVCEGSADFMQKIRLNPNLKKMVISNNSSSTAAVSVIRAALPLPGPNLGNSSFPQEAYFEITIVSCNENDSDQFADREKNGKSDGDRILLIREDFNAKNSPDSLSHVASSHSQRKNKIEELKPGKQDGKTEAVSVSVGLTGGGPLLLKIPGSYPGSIGFNSSGSVYLDGTKLVFESDRDDWGTSGTVVGCGYNPIQKKVFFTVDSQLVHEIHCKTEEFGAPLYPTVAANADITVLVNLGQSPFKFAPANLSRTPNPCFVGPLGTSPALGYEDDSKELFSMGRIDSQWLQRSATRSNNNTVNSIKAMEYDQESEGDLFEIVLDSTGRSPYTTMHQ</sequence>
<dbReference type="SUPFAM" id="SSF49899">
    <property type="entry name" value="Concanavalin A-like lectins/glucanases"/>
    <property type="match status" value="1"/>
</dbReference>
<dbReference type="PANTHER" id="PTHR44991">
    <property type="entry name" value="IMMUNOGLOBULIN SUPERFAMILY MEMBER 5"/>
    <property type="match status" value="1"/>
</dbReference>
<feature type="region of interest" description="Disordered" evidence="1">
    <location>
        <begin position="240"/>
        <end position="269"/>
    </location>
</feature>
<keyword evidence="5" id="KW-1185">Reference proteome</keyword>
<feature type="domain" description="SPRY" evidence="3">
    <location>
        <begin position="194"/>
        <end position="382"/>
    </location>
</feature>
<dbReference type="EMBL" id="JACGWO010000004">
    <property type="protein sequence ID" value="KAK4428909.1"/>
    <property type="molecule type" value="Genomic_DNA"/>
</dbReference>
<proteinExistence type="predicted"/>
<evidence type="ECO:0000259" key="3">
    <source>
        <dbReference type="SMART" id="SM00449"/>
    </source>
</evidence>
<gene>
    <name evidence="4" type="ORF">Salat_1190800</name>
</gene>
<dbReference type="SMART" id="SM00449">
    <property type="entry name" value="SPRY"/>
    <property type="match status" value="1"/>
</dbReference>
<accession>A0AAE1YF01</accession>